<keyword evidence="6" id="KW-1185">Reference proteome</keyword>
<keyword evidence="3" id="KW-0274">FAD</keyword>
<dbReference type="GO" id="GO:0033767">
    <property type="term" value="F:4-hydroxyacetophenone monooxygenase activity"/>
    <property type="evidence" value="ECO:0007669"/>
    <property type="project" value="UniProtKB-EC"/>
</dbReference>
<dbReference type="Gene3D" id="3.50.50.60">
    <property type="entry name" value="FAD/NAD(P)-binding domain"/>
    <property type="match status" value="2"/>
</dbReference>
<sequence length="637" mass="70952">MNKTLDRAVTEMSEEALLANLESAQVPALVMLTAHVTGDTSVLRDEWRPNLKTLPLSGLDPATEAEARAYCFKLLAPFLATQDEWAAVPDEPLRRKLATWLMGDDNEDAQAMAAVAFTPNNVDPRRPTWTLQDIAPDSALNAVVIGAGFSGLLVGLRLKQAGVPFKIIEKSLDVGGTWWENTYPDCRTDVRSHIYTYSFVQHDWETHYGRQDKIHGYLHQFAADNGLLEHMVFGTEVTATRWDEETGTWTLETKTSAGIGETIESNIVVSAVGQLNRPSIPNLPGLDSFKGPVVHSAQWDHGIDFRGKRVVVIGTGASALQFAPAVAKVAEHVTIFQRSAPWLRPTPVLRQEIESGERWLLNNLNQYRAYYRFSIFLPRLIGNLPAATVDPDFPPTEVSVSAANEELRKELTAYLEEQAGDDEELRKQIIPDYPPAAKRVICDDGTWVKTLKRDNVRLVSQGVNRIDSDGVWLGDEHVPADIILLGTGFKASDFLLPMSVTGVGGKDLHETWGIDASAYLGVTLPGYPNFFCMYGPNTNTVVHGNLVFFLECQANYMIDAVKTLAAGGYRAMSLRPDVFAKYDKEITEASAKRTWGWSKTHSWYMNAEGRSTIMWPLPAREYFERTSHVRTEDYNFG</sequence>
<dbReference type="InterPro" id="IPR036188">
    <property type="entry name" value="FAD/NAD-bd_sf"/>
</dbReference>
<organism evidence="5 6">
    <name type="scientific">Pseudarthrobacter siccitolerans</name>
    <dbReference type="NCBI Taxonomy" id="861266"/>
    <lineage>
        <taxon>Bacteria</taxon>
        <taxon>Bacillati</taxon>
        <taxon>Actinomycetota</taxon>
        <taxon>Actinomycetes</taxon>
        <taxon>Micrococcales</taxon>
        <taxon>Micrococcaceae</taxon>
        <taxon>Pseudarthrobacter</taxon>
    </lineage>
</organism>
<evidence type="ECO:0000256" key="2">
    <source>
        <dbReference type="ARBA" id="ARBA00022630"/>
    </source>
</evidence>
<name>A0A024H2E0_9MICC</name>
<dbReference type="GO" id="GO:0050660">
    <property type="term" value="F:flavin adenine dinucleotide binding"/>
    <property type="evidence" value="ECO:0007669"/>
    <property type="project" value="InterPro"/>
</dbReference>
<dbReference type="GO" id="GO:0050661">
    <property type="term" value="F:NADP binding"/>
    <property type="evidence" value="ECO:0007669"/>
    <property type="project" value="InterPro"/>
</dbReference>
<dbReference type="AlphaFoldDB" id="A0A024H2E0"/>
<evidence type="ECO:0000256" key="4">
    <source>
        <dbReference type="ARBA" id="ARBA00023002"/>
    </source>
</evidence>
<accession>A0A024H2E0</accession>
<dbReference type="PANTHER" id="PTHR42877:SF4">
    <property type="entry name" value="FAD_NAD(P)-BINDING DOMAIN-CONTAINING PROTEIN-RELATED"/>
    <property type="match status" value="1"/>
</dbReference>
<dbReference type="EC" id="1.14.13.84" evidence="5"/>
<dbReference type="OrthoDB" id="5168853at2"/>
<evidence type="ECO:0000256" key="1">
    <source>
        <dbReference type="ARBA" id="ARBA00010139"/>
    </source>
</evidence>
<dbReference type="RefSeq" id="WP_050055114.1">
    <property type="nucleotide sequence ID" value="NZ_CAQI01000042.1"/>
</dbReference>
<protein>
    <submittedName>
        <fullName evidence="5">4-hydroxyacetophenone monooxygenase</fullName>
        <ecNumber evidence="5">1.14.13.84</ecNumber>
    </submittedName>
</protein>
<dbReference type="EMBL" id="CAQI01000042">
    <property type="protein sequence ID" value="CCQ46183.1"/>
    <property type="molecule type" value="Genomic_DNA"/>
</dbReference>
<proteinExistence type="inferred from homology"/>
<keyword evidence="5" id="KW-0503">Monooxygenase</keyword>
<evidence type="ECO:0000256" key="3">
    <source>
        <dbReference type="ARBA" id="ARBA00022827"/>
    </source>
</evidence>
<dbReference type="InterPro" id="IPR051209">
    <property type="entry name" value="FAD-bind_Monooxygenase_sf"/>
</dbReference>
<dbReference type="SUPFAM" id="SSF51905">
    <property type="entry name" value="FAD/NAD(P)-binding domain"/>
    <property type="match status" value="2"/>
</dbReference>
<keyword evidence="4 5" id="KW-0560">Oxidoreductase</keyword>
<dbReference type="PANTHER" id="PTHR42877">
    <property type="entry name" value="L-ORNITHINE N(5)-MONOOXYGENASE-RELATED"/>
    <property type="match status" value="1"/>
</dbReference>
<dbReference type="InterPro" id="IPR020946">
    <property type="entry name" value="Flavin_mOase-like"/>
</dbReference>
<gene>
    <name evidence="5" type="primary">hapE</name>
    <name evidence="5" type="ORF">ARTSIC4J27_2143</name>
</gene>
<comment type="similarity">
    <text evidence="1">Belongs to the FAD-binding monooxygenase family.</text>
</comment>
<keyword evidence="2" id="KW-0285">Flavoprotein</keyword>
<dbReference type="Proteomes" id="UP000035722">
    <property type="component" value="Unassembled WGS sequence"/>
</dbReference>
<dbReference type="STRING" id="861266.ARTSIC4J27_2143"/>
<evidence type="ECO:0000313" key="5">
    <source>
        <dbReference type="EMBL" id="CCQ46183.1"/>
    </source>
</evidence>
<evidence type="ECO:0000313" key="6">
    <source>
        <dbReference type="Proteomes" id="UP000035722"/>
    </source>
</evidence>
<comment type="caution">
    <text evidence="5">The sequence shown here is derived from an EMBL/GenBank/DDBJ whole genome shotgun (WGS) entry which is preliminary data.</text>
</comment>
<dbReference type="GO" id="GO:0004499">
    <property type="term" value="F:N,N-dimethylaniline monooxygenase activity"/>
    <property type="evidence" value="ECO:0007669"/>
    <property type="project" value="InterPro"/>
</dbReference>
<dbReference type="Pfam" id="PF00743">
    <property type="entry name" value="FMO-like"/>
    <property type="match status" value="1"/>
</dbReference>
<dbReference type="PRINTS" id="PR00411">
    <property type="entry name" value="PNDRDTASEI"/>
</dbReference>
<reference evidence="6" key="1">
    <citation type="journal article" date="2014" name="Genome Announc.">
        <title>Genome Sequence of Arthrobacter siccitolerans 4J27, a Xeroprotectant-Producing Desiccation-Tolerant Microorganism.</title>
        <authorList>
            <person name="Manzanera M."/>
            <person name="Santa-Cruz-Calvo L."/>
            <person name="Vilchez J.I."/>
            <person name="Garcia-Fontana C."/>
            <person name="Silva-Castro G.A."/>
            <person name="Calvo C."/>
            <person name="Gonzalez-Lopez J."/>
        </authorList>
    </citation>
    <scope>NUCLEOTIDE SEQUENCE [LARGE SCALE GENOMIC DNA]</scope>
    <source>
        <strain evidence="6">4J27</strain>
    </source>
</reference>